<reference evidence="1" key="1">
    <citation type="submission" date="2023-05" db="EMBL/GenBank/DDBJ databases">
        <title>Genome and transcriptome analyses reveal genes involved in the formation of fine ridges on petal epidermal cells in Hibiscus trionum.</title>
        <authorList>
            <person name="Koshimizu S."/>
            <person name="Masuda S."/>
            <person name="Ishii T."/>
            <person name="Shirasu K."/>
            <person name="Hoshino A."/>
            <person name="Arita M."/>
        </authorList>
    </citation>
    <scope>NUCLEOTIDE SEQUENCE</scope>
    <source>
        <strain evidence="1">Hamamatsu line</strain>
    </source>
</reference>
<name>A0A9W7M4R7_HIBTR</name>
<dbReference type="EMBL" id="BSYR01000020">
    <property type="protein sequence ID" value="GMI85771.1"/>
    <property type="molecule type" value="Genomic_DNA"/>
</dbReference>
<dbReference type="EMBL" id="BSYR01000020">
    <property type="protein sequence ID" value="GMI85760.1"/>
    <property type="molecule type" value="Genomic_DNA"/>
</dbReference>
<protein>
    <submittedName>
        <fullName evidence="1">Uncharacterized protein</fullName>
    </submittedName>
</protein>
<dbReference type="OrthoDB" id="1928518at2759"/>
<dbReference type="AlphaFoldDB" id="A0A9W7M4R7"/>
<dbReference type="PANTHER" id="PTHR36773">
    <property type="entry name" value="EXPRESSED PROTEIN"/>
    <property type="match status" value="1"/>
</dbReference>
<keyword evidence="3" id="KW-1185">Reference proteome</keyword>
<dbReference type="Proteomes" id="UP001165190">
    <property type="component" value="Unassembled WGS sequence"/>
</dbReference>
<organism evidence="1 3">
    <name type="scientific">Hibiscus trionum</name>
    <name type="common">Flower of an hour</name>
    <dbReference type="NCBI Taxonomy" id="183268"/>
    <lineage>
        <taxon>Eukaryota</taxon>
        <taxon>Viridiplantae</taxon>
        <taxon>Streptophyta</taxon>
        <taxon>Embryophyta</taxon>
        <taxon>Tracheophyta</taxon>
        <taxon>Spermatophyta</taxon>
        <taxon>Magnoliopsida</taxon>
        <taxon>eudicotyledons</taxon>
        <taxon>Gunneridae</taxon>
        <taxon>Pentapetalae</taxon>
        <taxon>rosids</taxon>
        <taxon>malvids</taxon>
        <taxon>Malvales</taxon>
        <taxon>Malvaceae</taxon>
        <taxon>Malvoideae</taxon>
        <taxon>Hibiscus</taxon>
    </lineage>
</organism>
<comment type="caution">
    <text evidence="1">The sequence shown here is derived from an EMBL/GenBank/DDBJ whole genome shotgun (WGS) entry which is preliminary data.</text>
</comment>
<accession>A0A9W7M4R7</accession>
<sequence length="148" mass="16491">MDPPSPLNLEEYSASSTTIKFNRPVPLLRLCEKGARIGCAITASNKCKPPWWQSLTGWKSMDLKERERCEDREMEGCLVAAKEQCTAPFLDARIALEKREIMNIVVGRMVNAVSMPEESKWGRLGGSEPRVSNCRASQYLGSGAQLQT</sequence>
<evidence type="ECO:0000313" key="3">
    <source>
        <dbReference type="Proteomes" id="UP001165190"/>
    </source>
</evidence>
<evidence type="ECO:0000313" key="1">
    <source>
        <dbReference type="EMBL" id="GMI85760.1"/>
    </source>
</evidence>
<dbReference type="PANTHER" id="PTHR36773:SF1">
    <property type="entry name" value="EXPRESSED PROTEIN"/>
    <property type="match status" value="1"/>
</dbReference>
<gene>
    <name evidence="1" type="ORF">HRI_002245300</name>
    <name evidence="2" type="ORF">HRI_002246400</name>
</gene>
<evidence type="ECO:0000313" key="2">
    <source>
        <dbReference type="EMBL" id="GMI85771.1"/>
    </source>
</evidence>
<proteinExistence type="predicted"/>
<dbReference type="GO" id="GO:0009536">
    <property type="term" value="C:plastid"/>
    <property type="evidence" value="ECO:0007669"/>
    <property type="project" value="TreeGrafter"/>
</dbReference>